<dbReference type="AlphaFoldDB" id="A0A6M3JBT7"/>
<accession>A0A6M3JBT7</accession>
<name>A0A6M3JBT7_9ZZZZ</name>
<evidence type="ECO:0000313" key="3">
    <source>
        <dbReference type="EMBL" id="QJA83042.1"/>
    </source>
</evidence>
<evidence type="ECO:0000313" key="2">
    <source>
        <dbReference type="EMBL" id="QJA66808.1"/>
    </source>
</evidence>
<keyword evidence="1" id="KW-1133">Transmembrane helix</keyword>
<dbReference type="EMBL" id="MT141561">
    <property type="protein sequence ID" value="QJA66808.1"/>
    <property type="molecule type" value="Genomic_DNA"/>
</dbReference>
<keyword evidence="1" id="KW-0812">Transmembrane</keyword>
<reference evidence="2" key="1">
    <citation type="submission" date="2020-03" db="EMBL/GenBank/DDBJ databases">
        <title>The deep terrestrial virosphere.</title>
        <authorList>
            <person name="Holmfeldt K."/>
            <person name="Nilsson E."/>
            <person name="Simone D."/>
            <person name="Lopez-Fernandez M."/>
            <person name="Wu X."/>
            <person name="de Brujin I."/>
            <person name="Lundin D."/>
            <person name="Andersson A."/>
            <person name="Bertilsson S."/>
            <person name="Dopson M."/>
        </authorList>
    </citation>
    <scope>NUCLEOTIDE SEQUENCE</scope>
    <source>
        <strain evidence="3">MM415A00321</strain>
        <strain evidence="2">MM415B00326</strain>
    </source>
</reference>
<organism evidence="2">
    <name type="scientific">viral metagenome</name>
    <dbReference type="NCBI Taxonomy" id="1070528"/>
    <lineage>
        <taxon>unclassified sequences</taxon>
        <taxon>metagenomes</taxon>
        <taxon>organismal metagenomes</taxon>
    </lineage>
</organism>
<proteinExistence type="predicted"/>
<evidence type="ECO:0000256" key="1">
    <source>
        <dbReference type="SAM" id="Phobius"/>
    </source>
</evidence>
<sequence>MRYYEEKQAEHEEMADYLFWLVVLAVCAAMVWAGVEIVKFLLPSG</sequence>
<protein>
    <submittedName>
        <fullName evidence="2">Uncharacterized protein</fullName>
    </submittedName>
</protein>
<feature type="transmembrane region" description="Helical" evidence="1">
    <location>
        <begin position="17"/>
        <end position="42"/>
    </location>
</feature>
<dbReference type="EMBL" id="MT142502">
    <property type="protein sequence ID" value="QJA83042.1"/>
    <property type="molecule type" value="Genomic_DNA"/>
</dbReference>
<keyword evidence="1" id="KW-0472">Membrane</keyword>
<gene>
    <name evidence="3" type="ORF">MM415A00321_0022</name>
    <name evidence="2" type="ORF">MM415B00326_0008</name>
</gene>